<evidence type="ECO:0000313" key="7">
    <source>
        <dbReference type="EMBL" id="SUZ29596.1"/>
    </source>
</evidence>
<dbReference type="SUPFAM" id="SSF46785">
    <property type="entry name" value="Winged helix' DNA-binding domain"/>
    <property type="match status" value="1"/>
</dbReference>
<dbReference type="PANTHER" id="PTHR30537">
    <property type="entry name" value="HTH-TYPE TRANSCRIPTIONAL REGULATOR"/>
    <property type="match status" value="1"/>
</dbReference>
<dbReference type="AlphaFoldDB" id="A0A381LTY8"/>
<reference evidence="7 8" key="1">
    <citation type="submission" date="2018-06" db="EMBL/GenBank/DDBJ databases">
        <authorList>
            <person name="Pothier F. J."/>
        </authorList>
    </citation>
    <scope>NUCLEOTIDE SEQUENCE [LARGE SCALE GENOMIC DNA]</scope>
    <source>
        <strain evidence="7 8">CPBF 424</strain>
    </source>
</reference>
<dbReference type="Proteomes" id="UP000254168">
    <property type="component" value="Unassembled WGS sequence"/>
</dbReference>
<evidence type="ECO:0000313" key="9">
    <source>
        <dbReference type="Proteomes" id="UP000515493"/>
    </source>
</evidence>
<organism evidence="6 9">
    <name type="scientific">Xanthomonas euroxanthea</name>
    <dbReference type="NCBI Taxonomy" id="2259622"/>
    <lineage>
        <taxon>Bacteria</taxon>
        <taxon>Pseudomonadati</taxon>
        <taxon>Pseudomonadota</taxon>
        <taxon>Gammaproteobacteria</taxon>
        <taxon>Lysobacterales</taxon>
        <taxon>Lysobacteraceae</taxon>
        <taxon>Xanthomonas</taxon>
    </lineage>
</organism>
<dbReference type="Gene3D" id="1.10.10.10">
    <property type="entry name" value="Winged helix-like DNA-binding domain superfamily/Winged helix DNA-binding domain"/>
    <property type="match status" value="1"/>
</dbReference>
<dbReference type="InterPro" id="IPR058163">
    <property type="entry name" value="LysR-type_TF_proteobact-type"/>
</dbReference>
<feature type="domain" description="HTH lysR-type" evidence="5">
    <location>
        <begin position="5"/>
        <end position="62"/>
    </location>
</feature>
<dbReference type="InterPro" id="IPR036390">
    <property type="entry name" value="WH_DNA-bd_sf"/>
</dbReference>
<dbReference type="CDD" id="cd08475">
    <property type="entry name" value="PBP2_CrgA_like_6"/>
    <property type="match status" value="1"/>
</dbReference>
<evidence type="ECO:0000256" key="2">
    <source>
        <dbReference type="ARBA" id="ARBA00023015"/>
    </source>
</evidence>
<keyword evidence="8" id="KW-1185">Reference proteome</keyword>
<dbReference type="InterPro" id="IPR036388">
    <property type="entry name" value="WH-like_DNA-bd_sf"/>
</dbReference>
<name>A0A381LTY8_9XANT</name>
<dbReference type="RefSeq" id="WP_104583159.1">
    <property type="nucleotide sequence ID" value="NZ_HG999363.1"/>
</dbReference>
<dbReference type="InterPro" id="IPR005119">
    <property type="entry name" value="LysR_subst-bd"/>
</dbReference>
<evidence type="ECO:0000256" key="4">
    <source>
        <dbReference type="ARBA" id="ARBA00023163"/>
    </source>
</evidence>
<dbReference type="PROSITE" id="PS50931">
    <property type="entry name" value="HTH_LYSR"/>
    <property type="match status" value="1"/>
</dbReference>
<evidence type="ECO:0000256" key="3">
    <source>
        <dbReference type="ARBA" id="ARBA00023125"/>
    </source>
</evidence>
<dbReference type="EMBL" id="UIHB01000006">
    <property type="protein sequence ID" value="SUZ29596.1"/>
    <property type="molecule type" value="Genomic_DNA"/>
</dbReference>
<dbReference type="SUPFAM" id="SSF53850">
    <property type="entry name" value="Periplasmic binding protein-like II"/>
    <property type="match status" value="1"/>
</dbReference>
<keyword evidence="2" id="KW-0805">Transcription regulation</keyword>
<comment type="similarity">
    <text evidence="1">Belongs to the LysR transcriptional regulatory family.</text>
</comment>
<dbReference type="EMBL" id="LR861803">
    <property type="protein sequence ID" value="CAD1796232.1"/>
    <property type="molecule type" value="Genomic_DNA"/>
</dbReference>
<dbReference type="GO" id="GO:0006351">
    <property type="term" value="P:DNA-templated transcription"/>
    <property type="evidence" value="ECO:0007669"/>
    <property type="project" value="TreeGrafter"/>
</dbReference>
<accession>A0A381LTY8</accession>
<dbReference type="KEGG" id="xeu:XSP_003583"/>
<evidence type="ECO:0000259" key="5">
    <source>
        <dbReference type="PROSITE" id="PS50931"/>
    </source>
</evidence>
<dbReference type="InterPro" id="IPR000847">
    <property type="entry name" value="LysR_HTH_N"/>
</dbReference>
<dbReference type="Proteomes" id="UP000515493">
    <property type="component" value="Chromosome"/>
</dbReference>
<proteinExistence type="inferred from homology"/>
<dbReference type="PANTHER" id="PTHR30537:SF72">
    <property type="entry name" value="LYSR FAMILY TRANSCRIPTIONAL REGULATOR"/>
    <property type="match status" value="1"/>
</dbReference>
<dbReference type="GeneID" id="79390882"/>
<dbReference type="FunFam" id="1.10.10.10:FF:000001">
    <property type="entry name" value="LysR family transcriptional regulator"/>
    <property type="match status" value="1"/>
</dbReference>
<dbReference type="PRINTS" id="PR00039">
    <property type="entry name" value="HTHLYSR"/>
</dbReference>
<dbReference type="GO" id="GO:0043565">
    <property type="term" value="F:sequence-specific DNA binding"/>
    <property type="evidence" value="ECO:0007669"/>
    <property type="project" value="TreeGrafter"/>
</dbReference>
<sequence length="302" mass="32640">MIPVETLNGLVTFVTAARSSTFTEAAASLGISRSAVGKAIARLEARLRVRLFHRTTRRIALTADGESYFAACAAALEEIASAEAGLASQSSLPTGRLRVDMPSSFGRHVMLPILLRIGAAHPDLHYTLSFNDHLIDPAQEGIDLTIRFGGLESSGGLVARKLGRQRLVLCASPAYLAAHGTPRTIKDLQAHRSVVGFRNGQPVGWRFGGKVADRDFVPEGTHQLNDGDAVIDAAIGGLGICQMPISLVRPHIQSGSLRLVLEECTGYCIEIYALWPRTRHLRPKVRYVVDELVRLAAIGTFD</sequence>
<reference evidence="6 9" key="2">
    <citation type="submission" date="2020-07" db="EMBL/GenBank/DDBJ databases">
        <authorList>
            <person name="Teixeira M."/>
        </authorList>
    </citation>
    <scope>NUCLEOTIDE SEQUENCE [LARGE SCALE GENOMIC DNA]</scope>
    <source>
        <strain evidence="6">1</strain>
    </source>
</reference>
<evidence type="ECO:0000256" key="1">
    <source>
        <dbReference type="ARBA" id="ARBA00009437"/>
    </source>
</evidence>
<dbReference type="Gene3D" id="3.40.190.290">
    <property type="match status" value="1"/>
</dbReference>
<keyword evidence="4" id="KW-0804">Transcription</keyword>
<dbReference type="Pfam" id="PF00126">
    <property type="entry name" value="HTH_1"/>
    <property type="match status" value="1"/>
</dbReference>
<evidence type="ECO:0000313" key="6">
    <source>
        <dbReference type="EMBL" id="CAD1796232.1"/>
    </source>
</evidence>
<dbReference type="Pfam" id="PF03466">
    <property type="entry name" value="LysR_substrate"/>
    <property type="match status" value="1"/>
</dbReference>
<protein>
    <submittedName>
        <fullName evidence="6">LysR family transcriptional regulator</fullName>
    </submittedName>
</protein>
<dbReference type="GO" id="GO:0003700">
    <property type="term" value="F:DNA-binding transcription factor activity"/>
    <property type="evidence" value="ECO:0007669"/>
    <property type="project" value="InterPro"/>
</dbReference>
<accession>A0A6V7N8C8</accession>
<keyword evidence="3" id="KW-0238">DNA-binding</keyword>
<gene>
    <name evidence="7" type="ORF">CPBF424_34390</name>
    <name evidence="6" type="ORF">XSP_003583</name>
</gene>
<evidence type="ECO:0000313" key="8">
    <source>
        <dbReference type="Proteomes" id="UP000254168"/>
    </source>
</evidence>